<sequence length="69" mass="7683">MGRYMEAALTEQKNIGINLDSKQLLAGVQDAFNNKSKLSDAEIELTLAAFEDQVTYSCNGENGKRSRRE</sequence>
<accession>A0A379GD11</accession>
<dbReference type="AlphaFoldDB" id="A0A379GD11"/>
<dbReference type="Pfam" id="PF01346">
    <property type="entry name" value="FKBP_N"/>
    <property type="match status" value="1"/>
</dbReference>
<evidence type="ECO:0000313" key="2">
    <source>
        <dbReference type="EMBL" id="SUC38870.1"/>
    </source>
</evidence>
<dbReference type="GO" id="GO:0003755">
    <property type="term" value="F:peptidyl-prolyl cis-trans isomerase activity"/>
    <property type="evidence" value="ECO:0007669"/>
    <property type="project" value="UniProtKB-EC"/>
</dbReference>
<dbReference type="InterPro" id="IPR036944">
    <property type="entry name" value="PPIase_FKBP_N_sf"/>
</dbReference>
<dbReference type="EMBL" id="UGTS01000005">
    <property type="protein sequence ID" value="SUC38870.1"/>
    <property type="molecule type" value="Genomic_DNA"/>
</dbReference>
<reference evidence="2 3" key="1">
    <citation type="submission" date="2018-06" db="EMBL/GenBank/DDBJ databases">
        <authorList>
            <consortium name="Pathogen Informatics"/>
            <person name="Doyle S."/>
        </authorList>
    </citation>
    <scope>NUCLEOTIDE SEQUENCE [LARGE SCALE GENOMIC DNA]</scope>
    <source>
        <strain evidence="2 3">NCTC11938</strain>
    </source>
</reference>
<dbReference type="Gene3D" id="1.10.287.460">
    <property type="entry name" value="Peptidyl-prolyl cis-trans isomerase, FKBP-type, N-terminal domain"/>
    <property type="match status" value="1"/>
</dbReference>
<keyword evidence="2" id="KW-0413">Isomerase</keyword>
<proteinExistence type="predicted"/>
<organism evidence="2 3">
    <name type="scientific">Proteus mirabilis</name>
    <dbReference type="NCBI Taxonomy" id="584"/>
    <lineage>
        <taxon>Bacteria</taxon>
        <taxon>Pseudomonadati</taxon>
        <taxon>Pseudomonadota</taxon>
        <taxon>Gammaproteobacteria</taxon>
        <taxon>Enterobacterales</taxon>
        <taxon>Morganellaceae</taxon>
        <taxon>Proteus</taxon>
    </lineage>
</organism>
<name>A0A379GD11_PROMI</name>
<feature type="domain" description="Peptidyl-prolyl cis-trans isomerase FKBP-type N-terminal" evidence="1">
    <location>
        <begin position="12"/>
        <end position="55"/>
    </location>
</feature>
<dbReference type="EC" id="5.2.1.8" evidence="2"/>
<dbReference type="GO" id="GO:0006457">
    <property type="term" value="P:protein folding"/>
    <property type="evidence" value="ECO:0007669"/>
    <property type="project" value="InterPro"/>
</dbReference>
<dbReference type="Proteomes" id="UP000254191">
    <property type="component" value="Unassembled WGS sequence"/>
</dbReference>
<protein>
    <submittedName>
        <fullName evidence="2">FKBP-type peptidyl-prolyl cis-trans isomerase</fullName>
        <ecNumber evidence="2">5.2.1.8</ecNumber>
    </submittedName>
</protein>
<dbReference type="InterPro" id="IPR000774">
    <property type="entry name" value="PPIase_FKBP_N"/>
</dbReference>
<gene>
    <name evidence="2" type="primary">fkpA_2</name>
    <name evidence="2" type="ORF">NCTC11938_03159</name>
</gene>
<evidence type="ECO:0000259" key="1">
    <source>
        <dbReference type="Pfam" id="PF01346"/>
    </source>
</evidence>
<evidence type="ECO:0000313" key="3">
    <source>
        <dbReference type="Proteomes" id="UP000254191"/>
    </source>
</evidence>